<dbReference type="SUPFAM" id="SSF55909">
    <property type="entry name" value="Pentein"/>
    <property type="match status" value="1"/>
</dbReference>
<dbReference type="Pfam" id="PF04371">
    <property type="entry name" value="PAD_porph"/>
    <property type="match status" value="1"/>
</dbReference>
<proteinExistence type="predicted"/>
<dbReference type="GO" id="GO:0009446">
    <property type="term" value="P:putrescine biosynthetic process"/>
    <property type="evidence" value="ECO:0007669"/>
    <property type="project" value="InterPro"/>
</dbReference>
<evidence type="ECO:0000313" key="3">
    <source>
        <dbReference type="Proteomes" id="UP000006334"/>
    </source>
</evidence>
<dbReference type="InterPro" id="IPR007466">
    <property type="entry name" value="Peptidyl-Arg-deiminase_porph"/>
</dbReference>
<dbReference type="Gene3D" id="3.75.10.10">
    <property type="entry name" value="L-arginine/glycine Amidinotransferase, Chain A"/>
    <property type="match status" value="1"/>
</dbReference>
<dbReference type="PANTHER" id="PTHR31377">
    <property type="entry name" value="AGMATINE DEIMINASE-RELATED"/>
    <property type="match status" value="1"/>
</dbReference>
<accession>K6Y5V5</accession>
<dbReference type="eggNOG" id="COG2957">
    <property type="taxonomic scope" value="Bacteria"/>
</dbReference>
<dbReference type="AlphaFoldDB" id="K6Y5V5"/>
<dbReference type="EMBL" id="BAEN01000022">
    <property type="protein sequence ID" value="GAC13622.1"/>
    <property type="molecule type" value="Genomic_DNA"/>
</dbReference>
<keyword evidence="3" id="KW-1185">Reference proteome</keyword>
<reference evidence="2 3" key="1">
    <citation type="journal article" date="2017" name="Antonie Van Leeuwenhoek">
        <title>Rhizobium rhizosphaerae sp. nov., a novel species isolated from rice rhizosphere.</title>
        <authorList>
            <person name="Zhao J.J."/>
            <person name="Zhang J."/>
            <person name="Zhang R.J."/>
            <person name="Zhang C.W."/>
            <person name="Yin H.Q."/>
            <person name="Zhang X.X."/>
        </authorList>
    </citation>
    <scope>NUCLEOTIDE SEQUENCE [LARGE SCALE GENOMIC DNA]</scope>
    <source>
        <strain evidence="2 3">E3</strain>
    </source>
</reference>
<comment type="caution">
    <text evidence="2">The sequence shown here is derived from an EMBL/GenBank/DDBJ whole genome shotgun (WGS) entry which is preliminary data.</text>
</comment>
<protein>
    <recommendedName>
        <fullName evidence="4">Agmatine deiminase</fullName>
    </recommendedName>
</protein>
<gene>
    <name evidence="2" type="ORF">GLIP_0980</name>
</gene>
<dbReference type="Proteomes" id="UP000006334">
    <property type="component" value="Unassembled WGS sequence"/>
</dbReference>
<name>K6Y5V5_9ALTE</name>
<dbReference type="PANTHER" id="PTHR31377:SF0">
    <property type="entry name" value="AGMATINE DEIMINASE-RELATED"/>
    <property type="match status" value="1"/>
</dbReference>
<dbReference type="STRING" id="1127673.GLIP_0980"/>
<keyword evidence="1" id="KW-0378">Hydrolase</keyword>
<evidence type="ECO:0008006" key="4">
    <source>
        <dbReference type="Google" id="ProtNLM"/>
    </source>
</evidence>
<dbReference type="GO" id="GO:0047632">
    <property type="term" value="F:agmatine deiminase activity"/>
    <property type="evidence" value="ECO:0007669"/>
    <property type="project" value="TreeGrafter"/>
</dbReference>
<organism evidence="2 3">
    <name type="scientific">Aliiglaciecola lipolytica E3</name>
    <dbReference type="NCBI Taxonomy" id="1127673"/>
    <lineage>
        <taxon>Bacteria</taxon>
        <taxon>Pseudomonadati</taxon>
        <taxon>Pseudomonadota</taxon>
        <taxon>Gammaproteobacteria</taxon>
        <taxon>Alteromonadales</taxon>
        <taxon>Alteromonadaceae</taxon>
        <taxon>Aliiglaciecola</taxon>
    </lineage>
</organism>
<sequence>MLPEWHSQEAIILAWPDENTDWKPWLDDVRQTYRQLIQAITSNNTGVILLVRETQLAVAKEHLQGCNNILLVSANYNDTWCRDYCFLTGSVGQKLQPIEFTFNGWGNKFNANNDNKINQSVLAELCKLPILSVDLVAEGGALEIDQHGHLLSTALCLQNPERNGDMTLAAYKSAFAQHLGASQISILENGHLEGDDTDGHIDTLVRFTPNNGVVIQSCFNRPDDSHFEGLNSLVDEVKALFPAHQIFELPLPCIHNKVGERLPASYANYLINNQQVLCPIYRQPEDELALTIIGEAYPDYQIIPIDSLPLVQQFGSVHCLSMQVPVGTLKTNVVKQFIDGLNTFAGEE</sequence>
<evidence type="ECO:0000313" key="2">
    <source>
        <dbReference type="EMBL" id="GAC13622.1"/>
    </source>
</evidence>
<dbReference type="GO" id="GO:0004668">
    <property type="term" value="F:protein-arginine deiminase activity"/>
    <property type="evidence" value="ECO:0007669"/>
    <property type="project" value="InterPro"/>
</dbReference>
<evidence type="ECO:0000256" key="1">
    <source>
        <dbReference type="ARBA" id="ARBA00022801"/>
    </source>
</evidence>